<dbReference type="AlphaFoldDB" id="A0AAI8STA5"/>
<accession>A0AAI8STA5</accession>
<keyword evidence="1" id="KW-0614">Plasmid</keyword>
<proteinExistence type="predicted"/>
<dbReference type="EMBL" id="AP020327">
    <property type="protein sequence ID" value="BBN50856.1"/>
    <property type="molecule type" value="Genomic_DNA"/>
</dbReference>
<geneLocation type="plasmid" evidence="1 2">
    <name>p1-JPH1</name>
</geneLocation>
<protein>
    <submittedName>
        <fullName evidence="1">Uncharacterized protein</fullName>
    </submittedName>
</protein>
<evidence type="ECO:0000313" key="1">
    <source>
        <dbReference type="EMBL" id="BBN50856.1"/>
    </source>
</evidence>
<organism evidence="1 2">
    <name type="scientific">Mycobacterium avium subsp. hominissuis</name>
    <dbReference type="NCBI Taxonomy" id="439334"/>
    <lineage>
        <taxon>Bacteria</taxon>
        <taxon>Bacillati</taxon>
        <taxon>Actinomycetota</taxon>
        <taxon>Actinomycetes</taxon>
        <taxon>Mycobacteriales</taxon>
        <taxon>Mycobacteriaceae</taxon>
        <taxon>Mycobacterium</taxon>
        <taxon>Mycobacterium avium complex (MAC)</taxon>
    </lineage>
</organism>
<dbReference type="Proteomes" id="UP000327362">
    <property type="component" value="Plasmid p1-JPH1"/>
</dbReference>
<gene>
    <name evidence="1" type="ORF">JPH1_53310</name>
</gene>
<sequence>MPPSTEATQQQREFASRVLADLLHEIDVRNANADPDIRKGRYTFNVSHAWTEGAMMFLVYTAPPSDRIWGLARDTRRSLINPSPWNDNDDPALYYYLLDLEEKWPGQHSRTADEPDTIWWDGYPLDGLIEHPADIPENYRYIPPPPDPSWVMRDQPVVNEPRRYANPI</sequence>
<evidence type="ECO:0000313" key="2">
    <source>
        <dbReference type="Proteomes" id="UP000327362"/>
    </source>
</evidence>
<reference evidence="1 2" key="1">
    <citation type="submission" date="2019-09" db="EMBL/GenBank/DDBJ databases">
        <title>Complete genome sequence of Mycobacterium avium subsp. hominissuis strain JP-H-1.</title>
        <authorList>
            <person name="Kinoshita Y."/>
            <person name="Niwa H."/>
            <person name="Uchida-Fujii E."/>
            <person name="Nukada T."/>
        </authorList>
    </citation>
    <scope>NUCLEOTIDE SEQUENCE [LARGE SCALE GENOMIC DNA]</scope>
    <source>
        <strain evidence="1 2">JP-H-1</strain>
        <plasmid evidence="1 2">p1-JPH1</plasmid>
    </source>
</reference>
<name>A0AAI8STA5_MYCAV</name>